<proteinExistence type="predicted"/>
<gene>
    <name evidence="2" type="ORF">SAMN05216258_108250</name>
</gene>
<dbReference type="AlphaFoldDB" id="A0A1I3K113"/>
<dbReference type="Proteomes" id="UP000199377">
    <property type="component" value="Unassembled WGS sequence"/>
</dbReference>
<dbReference type="RefSeq" id="WP_177236320.1">
    <property type="nucleotide sequence ID" value="NZ_FOQH01000008.1"/>
</dbReference>
<dbReference type="STRING" id="1114924.SAMN05216258_108250"/>
<name>A0A1I3K113_9RHOB</name>
<evidence type="ECO:0000313" key="3">
    <source>
        <dbReference type="Proteomes" id="UP000199377"/>
    </source>
</evidence>
<keyword evidence="1" id="KW-1133">Transmembrane helix</keyword>
<protein>
    <submittedName>
        <fullName evidence="2">Uncharacterized protein</fullName>
    </submittedName>
</protein>
<dbReference type="EMBL" id="FOQH01000008">
    <property type="protein sequence ID" value="SFI66181.1"/>
    <property type="molecule type" value="Genomic_DNA"/>
</dbReference>
<sequence>MILLIAFALFFAWGWLRARRAGGRTADRLRYGLIHGLAAVLVIYVVATLGDWQGFFN</sequence>
<feature type="transmembrane region" description="Helical" evidence="1">
    <location>
        <begin position="34"/>
        <end position="52"/>
    </location>
</feature>
<organism evidence="2 3">
    <name type="scientific">Albimonas pacifica</name>
    <dbReference type="NCBI Taxonomy" id="1114924"/>
    <lineage>
        <taxon>Bacteria</taxon>
        <taxon>Pseudomonadati</taxon>
        <taxon>Pseudomonadota</taxon>
        <taxon>Alphaproteobacteria</taxon>
        <taxon>Rhodobacterales</taxon>
        <taxon>Paracoccaceae</taxon>
        <taxon>Albimonas</taxon>
    </lineage>
</organism>
<reference evidence="2 3" key="1">
    <citation type="submission" date="2016-10" db="EMBL/GenBank/DDBJ databases">
        <authorList>
            <person name="de Groot N.N."/>
        </authorList>
    </citation>
    <scope>NUCLEOTIDE SEQUENCE [LARGE SCALE GENOMIC DNA]</scope>
    <source>
        <strain evidence="2 3">CGMCC 1.11030</strain>
    </source>
</reference>
<keyword evidence="1" id="KW-0472">Membrane</keyword>
<evidence type="ECO:0000313" key="2">
    <source>
        <dbReference type="EMBL" id="SFI66181.1"/>
    </source>
</evidence>
<evidence type="ECO:0000256" key="1">
    <source>
        <dbReference type="SAM" id="Phobius"/>
    </source>
</evidence>
<keyword evidence="1" id="KW-0812">Transmembrane</keyword>
<keyword evidence="3" id="KW-1185">Reference proteome</keyword>
<accession>A0A1I3K113</accession>